<dbReference type="OrthoDB" id="2757553at2759"/>
<evidence type="ECO:0000313" key="2">
    <source>
        <dbReference type="EMBL" id="TFK46908.1"/>
    </source>
</evidence>
<dbReference type="AlphaFoldDB" id="A0A5C3MT13"/>
<keyword evidence="3" id="KW-1185">Reference proteome</keyword>
<gene>
    <name evidence="2" type="ORF">OE88DRAFT_837579</name>
</gene>
<dbReference type="Proteomes" id="UP000305948">
    <property type="component" value="Unassembled WGS sequence"/>
</dbReference>
<protein>
    <recommendedName>
        <fullName evidence="1">DUF6697 domain-containing protein</fullName>
    </recommendedName>
</protein>
<proteinExistence type="predicted"/>
<sequence>MGAAGGEEFIEQEAQPLFVNVVNAAKHSSKCFFAGFYEIFKAEDLTLEEWKTIPKSAKDFYCQTAKQKLESCRNRTIEEIQADYDGGSRRPPCLRLRFAGFRNPKHAGNDAVQDIYQALVEYCSRPTLIRTDAEVVVTPGKRRIKLKDGGASLKRRRTVRLNEPL</sequence>
<name>A0A5C3MT13_9AGAM</name>
<organism evidence="2 3">
    <name type="scientific">Heliocybe sulcata</name>
    <dbReference type="NCBI Taxonomy" id="5364"/>
    <lineage>
        <taxon>Eukaryota</taxon>
        <taxon>Fungi</taxon>
        <taxon>Dikarya</taxon>
        <taxon>Basidiomycota</taxon>
        <taxon>Agaricomycotina</taxon>
        <taxon>Agaricomycetes</taxon>
        <taxon>Gloeophyllales</taxon>
        <taxon>Gloeophyllaceae</taxon>
        <taxon>Heliocybe</taxon>
    </lineage>
</organism>
<evidence type="ECO:0000313" key="3">
    <source>
        <dbReference type="Proteomes" id="UP000305948"/>
    </source>
</evidence>
<dbReference type="EMBL" id="ML213526">
    <property type="protein sequence ID" value="TFK46908.1"/>
    <property type="molecule type" value="Genomic_DNA"/>
</dbReference>
<dbReference type="InterPro" id="IPR046520">
    <property type="entry name" value="DUF6697"/>
</dbReference>
<accession>A0A5C3MT13</accession>
<reference evidence="2 3" key="1">
    <citation type="journal article" date="2019" name="Nat. Ecol. Evol.">
        <title>Megaphylogeny resolves global patterns of mushroom evolution.</title>
        <authorList>
            <person name="Varga T."/>
            <person name="Krizsan K."/>
            <person name="Foldi C."/>
            <person name="Dima B."/>
            <person name="Sanchez-Garcia M."/>
            <person name="Sanchez-Ramirez S."/>
            <person name="Szollosi G.J."/>
            <person name="Szarkandi J.G."/>
            <person name="Papp V."/>
            <person name="Albert L."/>
            <person name="Andreopoulos W."/>
            <person name="Angelini C."/>
            <person name="Antonin V."/>
            <person name="Barry K.W."/>
            <person name="Bougher N.L."/>
            <person name="Buchanan P."/>
            <person name="Buyck B."/>
            <person name="Bense V."/>
            <person name="Catcheside P."/>
            <person name="Chovatia M."/>
            <person name="Cooper J."/>
            <person name="Damon W."/>
            <person name="Desjardin D."/>
            <person name="Finy P."/>
            <person name="Geml J."/>
            <person name="Haridas S."/>
            <person name="Hughes K."/>
            <person name="Justo A."/>
            <person name="Karasinski D."/>
            <person name="Kautmanova I."/>
            <person name="Kiss B."/>
            <person name="Kocsube S."/>
            <person name="Kotiranta H."/>
            <person name="LaButti K.M."/>
            <person name="Lechner B.E."/>
            <person name="Liimatainen K."/>
            <person name="Lipzen A."/>
            <person name="Lukacs Z."/>
            <person name="Mihaltcheva S."/>
            <person name="Morgado L.N."/>
            <person name="Niskanen T."/>
            <person name="Noordeloos M.E."/>
            <person name="Ohm R.A."/>
            <person name="Ortiz-Santana B."/>
            <person name="Ovrebo C."/>
            <person name="Racz N."/>
            <person name="Riley R."/>
            <person name="Savchenko A."/>
            <person name="Shiryaev A."/>
            <person name="Soop K."/>
            <person name="Spirin V."/>
            <person name="Szebenyi C."/>
            <person name="Tomsovsky M."/>
            <person name="Tulloss R.E."/>
            <person name="Uehling J."/>
            <person name="Grigoriev I.V."/>
            <person name="Vagvolgyi C."/>
            <person name="Papp T."/>
            <person name="Martin F.M."/>
            <person name="Miettinen O."/>
            <person name="Hibbett D.S."/>
            <person name="Nagy L.G."/>
        </authorList>
    </citation>
    <scope>NUCLEOTIDE SEQUENCE [LARGE SCALE GENOMIC DNA]</scope>
    <source>
        <strain evidence="2 3">OMC1185</strain>
    </source>
</reference>
<evidence type="ECO:0000259" key="1">
    <source>
        <dbReference type="Pfam" id="PF20411"/>
    </source>
</evidence>
<dbReference type="Pfam" id="PF20411">
    <property type="entry name" value="DUF6697"/>
    <property type="match status" value="1"/>
</dbReference>
<feature type="domain" description="DUF6697" evidence="1">
    <location>
        <begin position="12"/>
        <end position="102"/>
    </location>
</feature>